<dbReference type="PROSITE" id="PS50231">
    <property type="entry name" value="RICIN_B_LECTIN"/>
    <property type="match status" value="1"/>
</dbReference>
<feature type="region of interest" description="Disordered" evidence="8">
    <location>
        <begin position="324"/>
        <end position="408"/>
    </location>
</feature>
<dbReference type="PANTHER" id="PTHR43289">
    <property type="entry name" value="MITOGEN-ACTIVATED PROTEIN KINASE KINASE KINASE 20-RELATED"/>
    <property type="match status" value="1"/>
</dbReference>
<dbReference type="GO" id="GO:0016301">
    <property type="term" value="F:kinase activity"/>
    <property type="evidence" value="ECO:0007669"/>
    <property type="project" value="UniProtKB-KW"/>
</dbReference>
<sequence>MSDLIAERYRLVGTLGEGGMGRVWQARDELLGRDVALKELILPRGLSAAEVAELRERAIREARSAARINHPHVVRIFDVVHAQDGPWIVMELVTSRSLYDMVREDGPMRPERVARIGLDVLSALRAAHRAGVLHRDVKPANVLLGIDGRVVLTDFGLATASGDSAMTSTGIVLGSPSYLAPERALDEGITPAADLWSLGATMYAAVEGRPPYDKSTPLATLAALATQPPRPPERAGVLGPALDGLLRKNPAERIGPDEAERLLREAAEGKPAPAAASAPTSTVTPPAPTAKIRKGRARYWAAAAAVLVIGAGIAARPMLTTARAEEVPDRSPIAGQQQSASPSARLEATASPAAAVNHTVPGAHPSGGNTPVTHGGRPSSAAAGGNTGNIAQPQLATTTSPPPAAVGSPVSNFATGDCLQLDAGSGRIVLWTCNGSDVQKFDFPADKTMRVRGLCVELLGTDDGARLGTSGCTGAAAQQWNYNTSYDLVNLMVTKCTDVPDTSSADGTPAQVWECAGTSNQKWHR</sequence>
<evidence type="ECO:0000313" key="10">
    <source>
        <dbReference type="EMBL" id="MFF5291802.1"/>
    </source>
</evidence>
<keyword evidence="6 7" id="KW-0067">ATP-binding</keyword>
<dbReference type="InterPro" id="IPR035992">
    <property type="entry name" value="Ricin_B-like_lectins"/>
</dbReference>
<dbReference type="PROSITE" id="PS00107">
    <property type="entry name" value="PROTEIN_KINASE_ATP"/>
    <property type="match status" value="1"/>
</dbReference>
<feature type="binding site" evidence="7">
    <location>
        <position position="38"/>
    </location>
    <ligand>
        <name>ATP</name>
        <dbReference type="ChEBI" id="CHEBI:30616"/>
    </ligand>
</feature>
<feature type="region of interest" description="Disordered" evidence="8">
    <location>
        <begin position="266"/>
        <end position="289"/>
    </location>
</feature>
<evidence type="ECO:0000259" key="9">
    <source>
        <dbReference type="PROSITE" id="PS50011"/>
    </source>
</evidence>
<evidence type="ECO:0000256" key="1">
    <source>
        <dbReference type="ARBA" id="ARBA00012513"/>
    </source>
</evidence>
<keyword evidence="4 7" id="KW-0547">Nucleotide-binding</keyword>
<keyword evidence="5 10" id="KW-0418">Kinase</keyword>
<dbReference type="Pfam" id="PF00652">
    <property type="entry name" value="Ricin_B_lectin"/>
    <property type="match status" value="1"/>
</dbReference>
<reference evidence="10 11" key="1">
    <citation type="submission" date="2024-10" db="EMBL/GenBank/DDBJ databases">
        <title>The Natural Products Discovery Center: Release of the First 8490 Sequenced Strains for Exploring Actinobacteria Biosynthetic Diversity.</title>
        <authorList>
            <person name="Kalkreuter E."/>
            <person name="Kautsar S.A."/>
            <person name="Yang D."/>
            <person name="Bader C.D."/>
            <person name="Teijaro C.N."/>
            <person name="Fluegel L."/>
            <person name="Davis C.M."/>
            <person name="Simpson J.R."/>
            <person name="Lauterbach L."/>
            <person name="Steele A.D."/>
            <person name="Gui C."/>
            <person name="Meng S."/>
            <person name="Li G."/>
            <person name="Viehrig K."/>
            <person name="Ye F."/>
            <person name="Su P."/>
            <person name="Kiefer A.F."/>
            <person name="Nichols A."/>
            <person name="Cepeda A.J."/>
            <person name="Yan W."/>
            <person name="Fan B."/>
            <person name="Jiang Y."/>
            <person name="Adhikari A."/>
            <person name="Zheng C.-J."/>
            <person name="Schuster L."/>
            <person name="Cowan T.M."/>
            <person name="Smanski M.J."/>
            <person name="Chevrette M.G."/>
            <person name="De Carvalho L.P.S."/>
            <person name="Shen B."/>
        </authorList>
    </citation>
    <scope>NUCLEOTIDE SEQUENCE [LARGE SCALE GENOMIC DNA]</scope>
    <source>
        <strain evidence="10 11">NPDC000087</strain>
    </source>
</reference>
<dbReference type="PROSITE" id="PS00108">
    <property type="entry name" value="PROTEIN_KINASE_ST"/>
    <property type="match status" value="1"/>
</dbReference>
<proteinExistence type="predicted"/>
<dbReference type="InterPro" id="IPR000719">
    <property type="entry name" value="Prot_kinase_dom"/>
</dbReference>
<evidence type="ECO:0000313" key="11">
    <source>
        <dbReference type="Proteomes" id="UP001602245"/>
    </source>
</evidence>
<keyword evidence="3" id="KW-0808">Transferase</keyword>
<dbReference type="Gene3D" id="1.10.510.10">
    <property type="entry name" value="Transferase(Phosphotransferase) domain 1"/>
    <property type="match status" value="1"/>
</dbReference>
<dbReference type="SUPFAM" id="SSF56112">
    <property type="entry name" value="Protein kinase-like (PK-like)"/>
    <property type="match status" value="1"/>
</dbReference>
<dbReference type="InterPro" id="IPR008271">
    <property type="entry name" value="Ser/Thr_kinase_AS"/>
</dbReference>
<keyword evidence="11" id="KW-1185">Reference proteome</keyword>
<dbReference type="InterPro" id="IPR011009">
    <property type="entry name" value="Kinase-like_dom_sf"/>
</dbReference>
<dbReference type="SUPFAM" id="SSF50370">
    <property type="entry name" value="Ricin B-like lectins"/>
    <property type="match status" value="1"/>
</dbReference>
<dbReference type="SMART" id="SM00220">
    <property type="entry name" value="S_TKc"/>
    <property type="match status" value="1"/>
</dbReference>
<feature type="domain" description="Protein kinase" evidence="9">
    <location>
        <begin position="9"/>
        <end position="263"/>
    </location>
</feature>
<dbReference type="RefSeq" id="WP_051115245.1">
    <property type="nucleotide sequence ID" value="NZ_JBIAZU010000003.1"/>
</dbReference>
<evidence type="ECO:0000256" key="3">
    <source>
        <dbReference type="ARBA" id="ARBA00022679"/>
    </source>
</evidence>
<dbReference type="PANTHER" id="PTHR43289:SF6">
    <property type="entry name" value="SERINE_THREONINE-PROTEIN KINASE NEKL-3"/>
    <property type="match status" value="1"/>
</dbReference>
<dbReference type="EC" id="2.7.11.1" evidence="1"/>
<dbReference type="Gene3D" id="2.80.10.50">
    <property type="match status" value="1"/>
</dbReference>
<dbReference type="Proteomes" id="UP001602245">
    <property type="component" value="Unassembled WGS sequence"/>
</dbReference>
<gene>
    <name evidence="10" type="ORF">ACFY35_20365</name>
</gene>
<dbReference type="InterPro" id="IPR000772">
    <property type="entry name" value="Ricin_B_lectin"/>
</dbReference>
<keyword evidence="2" id="KW-0723">Serine/threonine-protein kinase</keyword>
<protein>
    <recommendedName>
        <fullName evidence="1">non-specific serine/threonine protein kinase</fullName>
        <ecNumber evidence="1">2.7.11.1</ecNumber>
    </recommendedName>
</protein>
<evidence type="ECO:0000256" key="4">
    <source>
        <dbReference type="ARBA" id="ARBA00022741"/>
    </source>
</evidence>
<evidence type="ECO:0000256" key="8">
    <source>
        <dbReference type="SAM" id="MobiDB-lite"/>
    </source>
</evidence>
<evidence type="ECO:0000256" key="6">
    <source>
        <dbReference type="ARBA" id="ARBA00022840"/>
    </source>
</evidence>
<dbReference type="CDD" id="cd14014">
    <property type="entry name" value="STKc_PknB_like"/>
    <property type="match status" value="1"/>
</dbReference>
<dbReference type="InterPro" id="IPR017441">
    <property type="entry name" value="Protein_kinase_ATP_BS"/>
</dbReference>
<feature type="compositionally biased region" description="Low complexity" evidence="8">
    <location>
        <begin position="271"/>
        <end position="284"/>
    </location>
</feature>
<evidence type="ECO:0000256" key="5">
    <source>
        <dbReference type="ARBA" id="ARBA00022777"/>
    </source>
</evidence>
<accession>A0ABW6WES2</accession>
<dbReference type="SMART" id="SM00458">
    <property type="entry name" value="RICIN"/>
    <property type="match status" value="1"/>
</dbReference>
<name>A0ABW6WES2_9ACTN</name>
<evidence type="ECO:0000256" key="2">
    <source>
        <dbReference type="ARBA" id="ARBA00022527"/>
    </source>
</evidence>
<comment type="caution">
    <text evidence="10">The sequence shown here is derived from an EMBL/GenBank/DDBJ whole genome shotgun (WGS) entry which is preliminary data.</text>
</comment>
<dbReference type="EMBL" id="JBIAZU010000003">
    <property type="protein sequence ID" value="MFF5291802.1"/>
    <property type="molecule type" value="Genomic_DNA"/>
</dbReference>
<dbReference type="Gene3D" id="3.30.200.20">
    <property type="entry name" value="Phosphorylase Kinase, domain 1"/>
    <property type="match status" value="1"/>
</dbReference>
<evidence type="ECO:0000256" key="7">
    <source>
        <dbReference type="PROSITE-ProRule" id="PRU10141"/>
    </source>
</evidence>
<dbReference type="Pfam" id="PF00069">
    <property type="entry name" value="Pkinase"/>
    <property type="match status" value="1"/>
</dbReference>
<dbReference type="PROSITE" id="PS50011">
    <property type="entry name" value="PROTEIN_KINASE_DOM"/>
    <property type="match status" value="1"/>
</dbReference>
<organism evidence="10 11">
    <name type="scientific">Paractinoplanes globisporus</name>
    <dbReference type="NCBI Taxonomy" id="113565"/>
    <lineage>
        <taxon>Bacteria</taxon>
        <taxon>Bacillati</taxon>
        <taxon>Actinomycetota</taxon>
        <taxon>Actinomycetes</taxon>
        <taxon>Micromonosporales</taxon>
        <taxon>Micromonosporaceae</taxon>
        <taxon>Paractinoplanes</taxon>
    </lineage>
</organism>